<gene>
    <name evidence="1" type="ORF">O6H91_01G056700</name>
</gene>
<organism evidence="1 2">
    <name type="scientific">Diphasiastrum complanatum</name>
    <name type="common">Issler's clubmoss</name>
    <name type="synonym">Lycopodium complanatum</name>
    <dbReference type="NCBI Taxonomy" id="34168"/>
    <lineage>
        <taxon>Eukaryota</taxon>
        <taxon>Viridiplantae</taxon>
        <taxon>Streptophyta</taxon>
        <taxon>Embryophyta</taxon>
        <taxon>Tracheophyta</taxon>
        <taxon>Lycopodiopsida</taxon>
        <taxon>Lycopodiales</taxon>
        <taxon>Lycopodiaceae</taxon>
        <taxon>Lycopodioideae</taxon>
        <taxon>Diphasiastrum</taxon>
    </lineage>
</organism>
<accession>A0ACC2ERE7</accession>
<protein>
    <submittedName>
        <fullName evidence="1">Uncharacterized protein</fullName>
    </submittedName>
</protein>
<dbReference type="Proteomes" id="UP001162992">
    <property type="component" value="Chromosome 1"/>
</dbReference>
<name>A0ACC2ERE7_DIPCM</name>
<comment type="caution">
    <text evidence="1">The sequence shown here is derived from an EMBL/GenBank/DDBJ whole genome shotgun (WGS) entry which is preliminary data.</text>
</comment>
<sequence length="145" mass="16433">MARTSSSGPSSLPVILIFGIVMVLATGKLYMRQDPRVVVATQTIRGFSSLVVLLPLFIVAAMMLLTSSQSNPPSQRPHSFSEFGGSTWRIALLIGITLVLIRFQSTIQESWHPLLRGFSRRKPSRNQYYRSSQRRRSYWTGVRYL</sequence>
<keyword evidence="2" id="KW-1185">Reference proteome</keyword>
<proteinExistence type="predicted"/>
<dbReference type="EMBL" id="CM055092">
    <property type="protein sequence ID" value="KAJ7569001.1"/>
    <property type="molecule type" value="Genomic_DNA"/>
</dbReference>
<evidence type="ECO:0000313" key="2">
    <source>
        <dbReference type="Proteomes" id="UP001162992"/>
    </source>
</evidence>
<evidence type="ECO:0000313" key="1">
    <source>
        <dbReference type="EMBL" id="KAJ7569001.1"/>
    </source>
</evidence>
<reference evidence="2" key="1">
    <citation type="journal article" date="2024" name="Proc. Natl. Acad. Sci. U.S.A.">
        <title>Extraordinary preservation of gene collinearity over three hundred million years revealed in homosporous lycophytes.</title>
        <authorList>
            <person name="Li C."/>
            <person name="Wickell D."/>
            <person name="Kuo L.Y."/>
            <person name="Chen X."/>
            <person name="Nie B."/>
            <person name="Liao X."/>
            <person name="Peng D."/>
            <person name="Ji J."/>
            <person name="Jenkins J."/>
            <person name="Williams M."/>
            <person name="Shu S."/>
            <person name="Plott C."/>
            <person name="Barry K."/>
            <person name="Rajasekar S."/>
            <person name="Grimwood J."/>
            <person name="Han X."/>
            <person name="Sun S."/>
            <person name="Hou Z."/>
            <person name="He W."/>
            <person name="Dai G."/>
            <person name="Sun C."/>
            <person name="Schmutz J."/>
            <person name="Leebens-Mack J.H."/>
            <person name="Li F.W."/>
            <person name="Wang L."/>
        </authorList>
    </citation>
    <scope>NUCLEOTIDE SEQUENCE [LARGE SCALE GENOMIC DNA]</scope>
    <source>
        <strain evidence="2">cv. PW_Plant_1</strain>
    </source>
</reference>